<gene>
    <name evidence="8" type="ORF">J1605_001682</name>
</gene>
<dbReference type="GO" id="GO:0030280">
    <property type="term" value="F:structural constituent of skin epidermis"/>
    <property type="evidence" value="ECO:0007669"/>
    <property type="project" value="TreeGrafter"/>
</dbReference>
<feature type="coiled-coil region" evidence="5">
    <location>
        <begin position="41"/>
        <end position="68"/>
    </location>
</feature>
<name>A0AB34I4G3_ESCRO</name>
<dbReference type="PANTHER" id="PTHR45616:SF38">
    <property type="entry name" value="KERATIN, TYPE II CYTOSKELETAL 3"/>
    <property type="match status" value="1"/>
</dbReference>
<feature type="domain" description="IF rod" evidence="7">
    <location>
        <begin position="1"/>
        <end position="97"/>
    </location>
</feature>
<dbReference type="AlphaFoldDB" id="A0AB34I4G3"/>
<evidence type="ECO:0000313" key="9">
    <source>
        <dbReference type="Proteomes" id="UP001159641"/>
    </source>
</evidence>
<keyword evidence="2 4" id="KW-0403">Intermediate filament</keyword>
<dbReference type="SUPFAM" id="SSF64593">
    <property type="entry name" value="Intermediate filament protein, coiled coil region"/>
    <property type="match status" value="1"/>
</dbReference>
<dbReference type="InterPro" id="IPR018039">
    <property type="entry name" value="IF_conserved"/>
</dbReference>
<accession>A0AB34I4G3</accession>
<keyword evidence="9" id="KW-1185">Reference proteome</keyword>
<dbReference type="EMBL" id="JAIQCJ010000117">
    <property type="protein sequence ID" value="KAJ8797946.1"/>
    <property type="molecule type" value="Genomic_DNA"/>
</dbReference>
<reference evidence="8 9" key="1">
    <citation type="submission" date="2022-11" db="EMBL/GenBank/DDBJ databases">
        <title>Whole genome sequence of Eschrichtius robustus ER-17-0199.</title>
        <authorList>
            <person name="Bruniche-Olsen A."/>
            <person name="Black A.N."/>
            <person name="Fields C.J."/>
            <person name="Walden K."/>
            <person name="Dewoody J.A."/>
        </authorList>
    </citation>
    <scope>NUCLEOTIDE SEQUENCE [LARGE SCALE GENOMIC DNA]</scope>
    <source>
        <strain evidence="8">ER-17-0199</strain>
        <tissue evidence="8">Blubber</tissue>
    </source>
</reference>
<organism evidence="8 9">
    <name type="scientific">Eschrichtius robustus</name>
    <name type="common">California gray whale</name>
    <name type="synonym">Eschrichtius gibbosus</name>
    <dbReference type="NCBI Taxonomy" id="9764"/>
    <lineage>
        <taxon>Eukaryota</taxon>
        <taxon>Metazoa</taxon>
        <taxon>Chordata</taxon>
        <taxon>Craniata</taxon>
        <taxon>Vertebrata</taxon>
        <taxon>Euteleostomi</taxon>
        <taxon>Mammalia</taxon>
        <taxon>Eutheria</taxon>
        <taxon>Laurasiatheria</taxon>
        <taxon>Artiodactyla</taxon>
        <taxon>Whippomorpha</taxon>
        <taxon>Cetacea</taxon>
        <taxon>Mysticeti</taxon>
        <taxon>Eschrichtiidae</taxon>
        <taxon>Eschrichtius</taxon>
    </lineage>
</organism>
<comment type="similarity">
    <text evidence="4">Belongs to the intermediate filament family.</text>
</comment>
<dbReference type="GO" id="GO:0045095">
    <property type="term" value="C:keratin filament"/>
    <property type="evidence" value="ECO:0007669"/>
    <property type="project" value="TreeGrafter"/>
</dbReference>
<evidence type="ECO:0000256" key="2">
    <source>
        <dbReference type="ARBA" id="ARBA00022754"/>
    </source>
</evidence>
<evidence type="ECO:0000256" key="6">
    <source>
        <dbReference type="SAM" id="MobiDB-lite"/>
    </source>
</evidence>
<dbReference type="GO" id="GO:0045109">
    <property type="term" value="P:intermediate filament organization"/>
    <property type="evidence" value="ECO:0007669"/>
    <property type="project" value="TreeGrafter"/>
</dbReference>
<evidence type="ECO:0000256" key="3">
    <source>
        <dbReference type="ARBA" id="ARBA00023054"/>
    </source>
</evidence>
<dbReference type="Pfam" id="PF00038">
    <property type="entry name" value="Filament"/>
    <property type="match status" value="1"/>
</dbReference>
<dbReference type="GO" id="GO:0031424">
    <property type="term" value="P:keratinization"/>
    <property type="evidence" value="ECO:0007669"/>
    <property type="project" value="TreeGrafter"/>
</dbReference>
<sequence length="169" mass="18043">MIQRLWAEIQNVKKKGAWPRMLNAKLQTAIAEAEQCGEMALKDANAKLQELQAALQQAKDDLTWLLRDYQELMNVKLALDVEIATYHKLLEGEECRMSGECQNAVSISVVSSSNTTSASAGGFGGRYSGGSGFGSGSWGRFGVSGGGFSSGSNRGGSVKVSQSSQRSSR</sequence>
<dbReference type="InterPro" id="IPR039008">
    <property type="entry name" value="IF_rod_dom"/>
</dbReference>
<evidence type="ECO:0000256" key="1">
    <source>
        <dbReference type="ARBA" id="ARBA00022744"/>
    </source>
</evidence>
<dbReference type="PROSITE" id="PS51842">
    <property type="entry name" value="IF_ROD_2"/>
    <property type="match status" value="1"/>
</dbReference>
<protein>
    <recommendedName>
        <fullName evidence="7">IF rod domain-containing protein</fullName>
    </recommendedName>
</protein>
<evidence type="ECO:0000259" key="7">
    <source>
        <dbReference type="PROSITE" id="PS51842"/>
    </source>
</evidence>
<comment type="caution">
    <text evidence="8">The sequence shown here is derived from an EMBL/GenBank/DDBJ whole genome shotgun (WGS) entry which is preliminary data.</text>
</comment>
<dbReference type="PANTHER" id="PTHR45616">
    <property type="entry name" value="GATA-TYPE DOMAIN-CONTAINING PROTEIN"/>
    <property type="match status" value="1"/>
</dbReference>
<evidence type="ECO:0000256" key="4">
    <source>
        <dbReference type="RuleBase" id="RU000685"/>
    </source>
</evidence>
<evidence type="ECO:0000313" key="8">
    <source>
        <dbReference type="EMBL" id="KAJ8797946.1"/>
    </source>
</evidence>
<proteinExistence type="inferred from homology"/>
<dbReference type="GO" id="GO:0005615">
    <property type="term" value="C:extracellular space"/>
    <property type="evidence" value="ECO:0007669"/>
    <property type="project" value="TreeGrafter"/>
</dbReference>
<keyword evidence="3 5" id="KW-0175">Coiled coil</keyword>
<dbReference type="FunFam" id="1.20.5.170:FF:000004">
    <property type="entry name" value="Keratin, type II cytoskeletal 5"/>
    <property type="match status" value="1"/>
</dbReference>
<keyword evidence="1" id="KW-0416">Keratin</keyword>
<feature type="compositionally biased region" description="Low complexity" evidence="6">
    <location>
        <begin position="150"/>
        <end position="169"/>
    </location>
</feature>
<dbReference type="PROSITE" id="PS00226">
    <property type="entry name" value="IF_ROD_1"/>
    <property type="match status" value="1"/>
</dbReference>
<evidence type="ECO:0000256" key="5">
    <source>
        <dbReference type="SAM" id="Coils"/>
    </source>
</evidence>
<feature type="region of interest" description="Disordered" evidence="6">
    <location>
        <begin position="147"/>
        <end position="169"/>
    </location>
</feature>
<dbReference type="Proteomes" id="UP001159641">
    <property type="component" value="Unassembled WGS sequence"/>
</dbReference>
<dbReference type="Gene3D" id="1.20.5.170">
    <property type="match status" value="1"/>
</dbReference>